<reference evidence="1" key="1">
    <citation type="submission" date="2020-05" db="EMBL/GenBank/DDBJ databases">
        <authorList>
            <person name="Chiriac C."/>
            <person name="Salcher M."/>
            <person name="Ghai R."/>
            <person name="Kavagutti S V."/>
        </authorList>
    </citation>
    <scope>NUCLEOTIDE SEQUENCE</scope>
</reference>
<dbReference type="EMBL" id="CAFBLX010000531">
    <property type="protein sequence ID" value="CAB4935134.1"/>
    <property type="molecule type" value="Genomic_DNA"/>
</dbReference>
<dbReference type="AlphaFoldDB" id="A0A6J7IXP1"/>
<sequence length="244" mass="26729">MCGVEYLLNAVHVTGEARDDHASRRFAEHLLDGRDQVAFGDHEPGHFGVGGVDEEEIEPFFAEACEAPEVGDPTVQRELVHLEVTGVQHQPGVGTNGDGQTVGNRVVDGNELEFERAFLSGLPRLDLDQRRRDLELLELGSQEMQRQPRRDDGNVATLAQQIRDAADVVLVPVRQNDGNDVVEAIPDATPVGEDDVDAGLMLLGKQHAAVDDEQLSVEFEDGHVPADLAETARRDHAKVPCRQR</sequence>
<evidence type="ECO:0000313" key="1">
    <source>
        <dbReference type="EMBL" id="CAB4935134.1"/>
    </source>
</evidence>
<proteinExistence type="predicted"/>
<gene>
    <name evidence="1" type="ORF">UFOPK3472_04318</name>
</gene>
<organism evidence="1">
    <name type="scientific">freshwater metagenome</name>
    <dbReference type="NCBI Taxonomy" id="449393"/>
    <lineage>
        <taxon>unclassified sequences</taxon>
        <taxon>metagenomes</taxon>
        <taxon>ecological metagenomes</taxon>
    </lineage>
</organism>
<accession>A0A6J7IXP1</accession>
<name>A0A6J7IXP1_9ZZZZ</name>
<protein>
    <submittedName>
        <fullName evidence="1">Unannotated protein</fullName>
    </submittedName>
</protein>